<feature type="region of interest" description="Disordered" evidence="1">
    <location>
        <begin position="1"/>
        <end position="26"/>
    </location>
</feature>
<dbReference type="EMBL" id="OZ023716">
    <property type="protein sequence ID" value="CAK9865824.1"/>
    <property type="molecule type" value="Genomic_DNA"/>
</dbReference>
<evidence type="ECO:0000313" key="2">
    <source>
        <dbReference type="EMBL" id="CAK9865824.1"/>
    </source>
</evidence>
<reference evidence="2" key="1">
    <citation type="submission" date="2024-03" db="EMBL/GenBank/DDBJ databases">
        <authorList>
            <consortium name="ELIXIR-Norway"/>
            <consortium name="Elixir Norway"/>
        </authorList>
    </citation>
    <scope>NUCLEOTIDE SEQUENCE</scope>
</reference>
<sequence>MLTLRRESCGQDFCRRSSSSSSSVTDTRSVGFFNRRVDDRYAAGIGNDSIGKELFVTGIFPCQEEHGRRSSSKLLLGFLQLLSRRTDECCWMSKRGV</sequence>
<feature type="compositionally biased region" description="Basic and acidic residues" evidence="1">
    <location>
        <begin position="1"/>
        <end position="15"/>
    </location>
</feature>
<evidence type="ECO:0000256" key="1">
    <source>
        <dbReference type="SAM" id="MobiDB-lite"/>
    </source>
</evidence>
<keyword evidence="3" id="KW-1185">Reference proteome</keyword>
<name>A0ABP1ATC1_9BRYO</name>
<evidence type="ECO:0000313" key="3">
    <source>
        <dbReference type="Proteomes" id="UP001497522"/>
    </source>
</evidence>
<organism evidence="2 3">
    <name type="scientific">Sphagnum jensenii</name>
    <dbReference type="NCBI Taxonomy" id="128206"/>
    <lineage>
        <taxon>Eukaryota</taxon>
        <taxon>Viridiplantae</taxon>
        <taxon>Streptophyta</taxon>
        <taxon>Embryophyta</taxon>
        <taxon>Bryophyta</taxon>
        <taxon>Sphagnophytina</taxon>
        <taxon>Sphagnopsida</taxon>
        <taxon>Sphagnales</taxon>
        <taxon>Sphagnaceae</taxon>
        <taxon>Sphagnum</taxon>
    </lineage>
</organism>
<dbReference type="Proteomes" id="UP001497522">
    <property type="component" value="Chromosome 15"/>
</dbReference>
<gene>
    <name evidence="2" type="ORF">CSSPJE1EN2_LOCUS8819</name>
</gene>
<accession>A0ABP1ATC1</accession>
<protein>
    <submittedName>
        <fullName evidence="2">Uncharacterized protein</fullName>
    </submittedName>
</protein>
<proteinExistence type="predicted"/>